<sequence length="321" mass="35273">MSATLGADFLPLLEHCRSLSSLDLSHFYCYPEDLPPALQAYPIVAASLSHLNILNNSSGEGYKSHELLAITSACKNLLQLLATLLSHATVIELCAALPFLEELVLDVCHNGASMELLNAKCPRLKSLTLGKFHGICRGIDSRHGIVQCSVLESLCIKNSADLTDSGLIAISLGCLKLTKFEVHGCKRITEMGIRKLASNLRKTLIDVKISCCKHLNAVCSLRALGPIQDLIKRLQIDCVWVSVQELQGEDTSLKKKCEFHNSGNGNRFSSMSWEKLHYLSLWIPVSQLLIPLTLVGLEDCPALEEIQLKIEGDVKSLIFKV</sequence>
<name>A0A5N6QB33_9ROSI</name>
<dbReference type="GO" id="GO:0031146">
    <property type="term" value="P:SCF-dependent proteasomal ubiquitin-dependent protein catabolic process"/>
    <property type="evidence" value="ECO:0007669"/>
    <property type="project" value="TreeGrafter"/>
</dbReference>
<evidence type="ECO:0000313" key="2">
    <source>
        <dbReference type="EMBL" id="KAE7995849.1"/>
    </source>
</evidence>
<dbReference type="OrthoDB" id="550575at2759"/>
<dbReference type="InterPro" id="IPR006553">
    <property type="entry name" value="Leu-rich_rpt_Cys-con_subtyp"/>
</dbReference>
<dbReference type="PANTHER" id="PTHR13318:SF253">
    <property type="entry name" value="COI1 F-BOX DOMAIN-CONTAINING PROTEIN"/>
    <property type="match status" value="1"/>
</dbReference>
<gene>
    <name evidence="2" type="ORF">FH972_000614</name>
</gene>
<dbReference type="GO" id="GO:0019005">
    <property type="term" value="C:SCF ubiquitin ligase complex"/>
    <property type="evidence" value="ECO:0007669"/>
    <property type="project" value="TreeGrafter"/>
</dbReference>
<dbReference type="PANTHER" id="PTHR13318">
    <property type="entry name" value="PARTNER OF PAIRED, ISOFORM B-RELATED"/>
    <property type="match status" value="1"/>
</dbReference>
<dbReference type="AlphaFoldDB" id="A0A5N6QB33"/>
<accession>A0A5N6QB33</accession>
<organism evidence="2 3">
    <name type="scientific">Carpinus fangiana</name>
    <dbReference type="NCBI Taxonomy" id="176857"/>
    <lineage>
        <taxon>Eukaryota</taxon>
        <taxon>Viridiplantae</taxon>
        <taxon>Streptophyta</taxon>
        <taxon>Embryophyta</taxon>
        <taxon>Tracheophyta</taxon>
        <taxon>Spermatophyta</taxon>
        <taxon>Magnoliopsida</taxon>
        <taxon>eudicotyledons</taxon>
        <taxon>Gunneridae</taxon>
        <taxon>Pentapetalae</taxon>
        <taxon>rosids</taxon>
        <taxon>fabids</taxon>
        <taxon>Fagales</taxon>
        <taxon>Betulaceae</taxon>
        <taxon>Carpinus</taxon>
    </lineage>
</organism>
<dbReference type="Proteomes" id="UP000327013">
    <property type="component" value="Chromosome 1"/>
</dbReference>
<dbReference type="EMBL" id="CM017321">
    <property type="protein sequence ID" value="KAE7995849.1"/>
    <property type="molecule type" value="Genomic_DNA"/>
</dbReference>
<feature type="domain" description="F-box/LRR-repeat protein 15-like leucin rich repeat" evidence="1">
    <location>
        <begin position="69"/>
        <end position="215"/>
    </location>
</feature>
<evidence type="ECO:0000313" key="3">
    <source>
        <dbReference type="Proteomes" id="UP000327013"/>
    </source>
</evidence>
<dbReference type="Pfam" id="PF25372">
    <property type="entry name" value="DUF7885"/>
    <property type="match status" value="1"/>
</dbReference>
<reference evidence="2 3" key="1">
    <citation type="submission" date="2019-06" db="EMBL/GenBank/DDBJ databases">
        <title>A chromosomal-level reference genome of Carpinus fangiana (Coryloideae, Betulaceae).</title>
        <authorList>
            <person name="Yang X."/>
            <person name="Wang Z."/>
            <person name="Zhang L."/>
            <person name="Hao G."/>
            <person name="Liu J."/>
            <person name="Yang Y."/>
        </authorList>
    </citation>
    <scope>NUCLEOTIDE SEQUENCE [LARGE SCALE GENOMIC DNA]</scope>
    <source>
        <strain evidence="2">Cfa_2016G</strain>
        <tissue evidence="2">Leaf</tissue>
    </source>
</reference>
<dbReference type="InterPro" id="IPR057207">
    <property type="entry name" value="FBXL15_LRR"/>
</dbReference>
<dbReference type="SUPFAM" id="SSF52047">
    <property type="entry name" value="RNI-like"/>
    <property type="match status" value="1"/>
</dbReference>
<dbReference type="SMART" id="SM00367">
    <property type="entry name" value="LRR_CC"/>
    <property type="match status" value="2"/>
</dbReference>
<evidence type="ECO:0000259" key="1">
    <source>
        <dbReference type="Pfam" id="PF25372"/>
    </source>
</evidence>
<dbReference type="Gene3D" id="3.80.10.10">
    <property type="entry name" value="Ribonuclease Inhibitor"/>
    <property type="match status" value="1"/>
</dbReference>
<keyword evidence="3" id="KW-1185">Reference proteome</keyword>
<protein>
    <recommendedName>
        <fullName evidence="1">F-box/LRR-repeat protein 15-like leucin rich repeat domain-containing protein</fullName>
    </recommendedName>
</protein>
<dbReference type="GO" id="GO:0005634">
    <property type="term" value="C:nucleus"/>
    <property type="evidence" value="ECO:0007669"/>
    <property type="project" value="TreeGrafter"/>
</dbReference>
<dbReference type="InterPro" id="IPR032675">
    <property type="entry name" value="LRR_dom_sf"/>
</dbReference>
<proteinExistence type="predicted"/>